<keyword evidence="2" id="KW-1185">Reference proteome</keyword>
<organism evidence="1 2">
    <name type="scientific">Panicum virgatum</name>
    <name type="common">Blackwell switchgrass</name>
    <dbReference type="NCBI Taxonomy" id="38727"/>
    <lineage>
        <taxon>Eukaryota</taxon>
        <taxon>Viridiplantae</taxon>
        <taxon>Streptophyta</taxon>
        <taxon>Embryophyta</taxon>
        <taxon>Tracheophyta</taxon>
        <taxon>Spermatophyta</taxon>
        <taxon>Magnoliopsida</taxon>
        <taxon>Liliopsida</taxon>
        <taxon>Poales</taxon>
        <taxon>Poaceae</taxon>
        <taxon>PACMAD clade</taxon>
        <taxon>Panicoideae</taxon>
        <taxon>Panicodae</taxon>
        <taxon>Paniceae</taxon>
        <taxon>Panicinae</taxon>
        <taxon>Panicum</taxon>
        <taxon>Panicum sect. Hiantes</taxon>
    </lineage>
</organism>
<proteinExistence type="predicted"/>
<name>A0A8T0VEJ7_PANVG</name>
<accession>A0A8T0VEJ7</accession>
<evidence type="ECO:0000313" key="1">
    <source>
        <dbReference type="EMBL" id="KAG2631714.1"/>
    </source>
</evidence>
<gene>
    <name evidence="1" type="ORF">PVAP13_2NG043119</name>
</gene>
<evidence type="ECO:0000313" key="2">
    <source>
        <dbReference type="Proteomes" id="UP000823388"/>
    </source>
</evidence>
<sequence>MDPIVSACFIAPCLTSWSSPRLLSPPLYCSAIGSLLRGGTSSQSQWSSSPVGHEEGSMLWPWWRWRIRRRRGTYENNKQYYGGSQPSLSASSPSSVAAVGYSCLLMNLEILKQNASLALRELQCLYCATLVPVHSITLDLACSM</sequence>
<protein>
    <submittedName>
        <fullName evidence="1">Uncharacterized protein</fullName>
    </submittedName>
</protein>
<dbReference type="Proteomes" id="UP000823388">
    <property type="component" value="Chromosome 2N"/>
</dbReference>
<dbReference type="EMBL" id="CM029040">
    <property type="protein sequence ID" value="KAG2631714.1"/>
    <property type="molecule type" value="Genomic_DNA"/>
</dbReference>
<reference evidence="1" key="1">
    <citation type="submission" date="2020-05" db="EMBL/GenBank/DDBJ databases">
        <title>WGS assembly of Panicum virgatum.</title>
        <authorList>
            <person name="Lovell J.T."/>
            <person name="Jenkins J."/>
            <person name="Shu S."/>
            <person name="Juenger T.E."/>
            <person name="Schmutz J."/>
        </authorList>
    </citation>
    <scope>NUCLEOTIDE SEQUENCE</scope>
    <source>
        <strain evidence="1">AP13</strain>
    </source>
</reference>
<comment type="caution">
    <text evidence="1">The sequence shown here is derived from an EMBL/GenBank/DDBJ whole genome shotgun (WGS) entry which is preliminary data.</text>
</comment>
<dbReference type="AlphaFoldDB" id="A0A8T0VEJ7"/>